<name>A0AA90H3T5_9ACTN</name>
<feature type="region of interest" description="Disordered" evidence="1">
    <location>
        <begin position="122"/>
        <end position="143"/>
    </location>
</feature>
<dbReference type="EMBL" id="JABXJJ020000011">
    <property type="protein sequence ID" value="MDI5969752.1"/>
    <property type="molecule type" value="Genomic_DNA"/>
</dbReference>
<dbReference type="RefSeq" id="WP_271317601.1">
    <property type="nucleotide sequence ID" value="NZ_JABXJJ020000011.1"/>
</dbReference>
<comment type="caution">
    <text evidence="2">The sequence shown here is derived from an EMBL/GenBank/DDBJ whole genome shotgun (WGS) entry which is preliminary data.</text>
</comment>
<accession>A0AA90H3T5</accession>
<evidence type="ECO:0000256" key="1">
    <source>
        <dbReference type="SAM" id="MobiDB-lite"/>
    </source>
</evidence>
<evidence type="ECO:0008006" key="3">
    <source>
        <dbReference type="Google" id="ProtNLM"/>
    </source>
</evidence>
<proteinExistence type="predicted"/>
<organism evidence="2">
    <name type="scientific">Streptantibioticus silvisoli</name>
    <dbReference type="NCBI Taxonomy" id="2705255"/>
    <lineage>
        <taxon>Bacteria</taxon>
        <taxon>Bacillati</taxon>
        <taxon>Actinomycetota</taxon>
        <taxon>Actinomycetes</taxon>
        <taxon>Kitasatosporales</taxon>
        <taxon>Streptomycetaceae</taxon>
        <taxon>Streptantibioticus</taxon>
    </lineage>
</organism>
<protein>
    <recommendedName>
        <fullName evidence="3">Chromosome partitioning protein</fullName>
    </recommendedName>
</protein>
<gene>
    <name evidence="2" type="ORF">POF50_010435</name>
</gene>
<dbReference type="AlphaFoldDB" id="A0AA90H3T5"/>
<sequence length="143" mass="14701">MMTGIEIAVSAYLFAWAKRRGKPLAERAGQEADGAAGLLMDRLHQVVADKLGDQGLERLEREAQAGAEEPSATTTALVTASLTAAIEDDPGFAATLHKAVADLHAALSPGVADGGGMVSGNTFHGPTAVQSGNHNQQTNHFGA</sequence>
<reference evidence="2" key="1">
    <citation type="submission" date="2023-05" db="EMBL/GenBank/DDBJ databases">
        <title>Streptantibioticus silvisoli sp. nov., acidotolerant actinomycetes 1 from pine litter.</title>
        <authorList>
            <person name="Swiecimska M."/>
            <person name="Golinska P."/>
            <person name="Sangal V."/>
            <person name="Wachnowicz B."/>
            <person name="Goodfellow M."/>
        </authorList>
    </citation>
    <scope>NUCLEOTIDE SEQUENCE</scope>
    <source>
        <strain evidence="2">SL13</strain>
    </source>
</reference>
<evidence type="ECO:0000313" key="2">
    <source>
        <dbReference type="EMBL" id="MDI5969752.1"/>
    </source>
</evidence>